<sequence length="310" mass="33868">MAANTFQNHKETKMHWEQGAIYDLSWSSDGGLLTAAGAKGPVRSWRLERGGHKEGEELKELGNDIERLAWCPALQHTHTLAAASYEKCVFLWDQRANSVSTKLATSGLNSDICWSPSGKYFAVVNREEGLEIFDIASPQSPVVVAELDEVVCSIKWDVSESLLFMTTLHGSVEVYAWPSMEHLTTIPAHTASCNAIAIDPRSKLLATGGADATMGIWSTDDFSIVRTIDDYESPLLLVNFSSDGRFIASASDDFAVRLHDSFSGELVHQLNVTSLTTALEWHPRNLALAYGSAGSVKTSVKSTVTIFLKS</sequence>
<dbReference type="InterPro" id="IPR015943">
    <property type="entry name" value="WD40/YVTN_repeat-like_dom_sf"/>
</dbReference>
<proteinExistence type="inferred from homology"/>
<name>A0A9W8IJP7_9FUNG</name>
<dbReference type="PANTHER" id="PTHR22839">
    <property type="entry name" value="THO COMPLEX SUBUNIT 3 THO3"/>
    <property type="match status" value="1"/>
</dbReference>
<dbReference type="AlphaFoldDB" id="A0A9W8IJP7"/>
<organism evidence="6 7">
    <name type="scientific">Coemansia aciculifera</name>
    <dbReference type="NCBI Taxonomy" id="417176"/>
    <lineage>
        <taxon>Eukaryota</taxon>
        <taxon>Fungi</taxon>
        <taxon>Fungi incertae sedis</taxon>
        <taxon>Zoopagomycota</taxon>
        <taxon>Kickxellomycotina</taxon>
        <taxon>Kickxellomycetes</taxon>
        <taxon>Kickxellales</taxon>
        <taxon>Kickxellaceae</taxon>
        <taxon>Coemansia</taxon>
    </lineage>
</organism>
<dbReference type="InterPro" id="IPR036322">
    <property type="entry name" value="WD40_repeat_dom_sf"/>
</dbReference>
<dbReference type="Pfam" id="PF12894">
    <property type="entry name" value="ANAPC4_WD40"/>
    <property type="match status" value="1"/>
</dbReference>
<dbReference type="GO" id="GO:0006406">
    <property type="term" value="P:mRNA export from nucleus"/>
    <property type="evidence" value="ECO:0007669"/>
    <property type="project" value="InterPro"/>
</dbReference>
<feature type="domain" description="Anaphase-promoting complex subunit 4-like WD40" evidence="5">
    <location>
        <begin position="238"/>
        <end position="282"/>
    </location>
</feature>
<dbReference type="Proteomes" id="UP001140074">
    <property type="component" value="Unassembled WGS sequence"/>
</dbReference>
<gene>
    <name evidence="6" type="ORF">GGH94_001986</name>
</gene>
<accession>A0A9W8IJP7</accession>
<dbReference type="InterPro" id="IPR001680">
    <property type="entry name" value="WD40_rpt"/>
</dbReference>
<dbReference type="Gene3D" id="2.130.10.10">
    <property type="entry name" value="YVTN repeat-like/Quinoprotein amine dehydrogenase"/>
    <property type="match status" value="2"/>
</dbReference>
<keyword evidence="2" id="KW-0677">Repeat</keyword>
<dbReference type="GO" id="GO:0000445">
    <property type="term" value="C:THO complex part of transcription export complex"/>
    <property type="evidence" value="ECO:0007669"/>
    <property type="project" value="TreeGrafter"/>
</dbReference>
<dbReference type="SUPFAM" id="SSF50978">
    <property type="entry name" value="WD40 repeat-like"/>
    <property type="match status" value="1"/>
</dbReference>
<dbReference type="Pfam" id="PF00400">
    <property type="entry name" value="WD40"/>
    <property type="match status" value="1"/>
</dbReference>
<evidence type="ECO:0000256" key="2">
    <source>
        <dbReference type="ARBA" id="ARBA00022737"/>
    </source>
</evidence>
<dbReference type="InterPro" id="IPR024977">
    <property type="entry name" value="Apc4-like_WD40_dom"/>
</dbReference>
<comment type="caution">
    <text evidence="6">The sequence shown here is derived from an EMBL/GenBank/DDBJ whole genome shotgun (WGS) entry which is preliminary data.</text>
</comment>
<dbReference type="EMBL" id="JANBUY010000052">
    <property type="protein sequence ID" value="KAJ2865776.1"/>
    <property type="molecule type" value="Genomic_DNA"/>
</dbReference>
<dbReference type="PANTHER" id="PTHR22839:SF0">
    <property type="entry name" value="THO COMPLEX SUBUNIT 3"/>
    <property type="match status" value="1"/>
</dbReference>
<keyword evidence="7" id="KW-1185">Reference proteome</keyword>
<comment type="similarity">
    <text evidence="3">Belongs to the THOC3 family.</text>
</comment>
<evidence type="ECO:0000256" key="3">
    <source>
        <dbReference type="ARBA" id="ARBA00046343"/>
    </source>
</evidence>
<protein>
    <recommendedName>
        <fullName evidence="5">Anaphase-promoting complex subunit 4-like WD40 domain-containing protein</fullName>
    </recommendedName>
</protein>
<dbReference type="PROSITE" id="PS50294">
    <property type="entry name" value="WD_REPEATS_REGION"/>
    <property type="match status" value="1"/>
</dbReference>
<evidence type="ECO:0000259" key="5">
    <source>
        <dbReference type="Pfam" id="PF12894"/>
    </source>
</evidence>
<reference evidence="6" key="1">
    <citation type="submission" date="2022-07" db="EMBL/GenBank/DDBJ databases">
        <title>Phylogenomic reconstructions and comparative analyses of Kickxellomycotina fungi.</title>
        <authorList>
            <person name="Reynolds N.K."/>
            <person name="Stajich J.E."/>
            <person name="Barry K."/>
            <person name="Grigoriev I.V."/>
            <person name="Crous P."/>
            <person name="Smith M.E."/>
        </authorList>
    </citation>
    <scope>NUCLEOTIDE SEQUENCE</scope>
    <source>
        <strain evidence="6">RSA 476</strain>
    </source>
</reference>
<keyword evidence="1 4" id="KW-0853">WD repeat</keyword>
<feature type="repeat" description="WD" evidence="4">
    <location>
        <begin position="186"/>
        <end position="227"/>
    </location>
</feature>
<evidence type="ECO:0000256" key="1">
    <source>
        <dbReference type="ARBA" id="ARBA00022574"/>
    </source>
</evidence>
<evidence type="ECO:0000313" key="6">
    <source>
        <dbReference type="EMBL" id="KAJ2865776.1"/>
    </source>
</evidence>
<dbReference type="PROSITE" id="PS50082">
    <property type="entry name" value="WD_REPEATS_2"/>
    <property type="match status" value="1"/>
</dbReference>
<evidence type="ECO:0000256" key="4">
    <source>
        <dbReference type="PROSITE-ProRule" id="PRU00221"/>
    </source>
</evidence>
<dbReference type="SMART" id="SM00320">
    <property type="entry name" value="WD40"/>
    <property type="match status" value="5"/>
</dbReference>
<evidence type="ECO:0000313" key="7">
    <source>
        <dbReference type="Proteomes" id="UP001140074"/>
    </source>
</evidence>
<dbReference type="InterPro" id="IPR040132">
    <property type="entry name" value="Tex1/THOC3"/>
</dbReference>